<name>A0A645FCQ7_9ZZZZ</name>
<organism evidence="2">
    <name type="scientific">bioreactor metagenome</name>
    <dbReference type="NCBI Taxonomy" id="1076179"/>
    <lineage>
        <taxon>unclassified sequences</taxon>
        <taxon>metagenomes</taxon>
        <taxon>ecological metagenomes</taxon>
    </lineage>
</organism>
<protein>
    <submittedName>
        <fullName evidence="2">Uncharacterized protein</fullName>
    </submittedName>
</protein>
<evidence type="ECO:0000313" key="2">
    <source>
        <dbReference type="EMBL" id="MPN12165.1"/>
    </source>
</evidence>
<gene>
    <name evidence="2" type="ORF">SDC9_159477</name>
</gene>
<dbReference type="AlphaFoldDB" id="A0A645FCQ7"/>
<proteinExistence type="predicted"/>
<evidence type="ECO:0000256" key="1">
    <source>
        <dbReference type="SAM" id="MobiDB-lite"/>
    </source>
</evidence>
<dbReference type="EMBL" id="VSSQ01058457">
    <property type="protein sequence ID" value="MPN12165.1"/>
    <property type="molecule type" value="Genomic_DNA"/>
</dbReference>
<feature type="region of interest" description="Disordered" evidence="1">
    <location>
        <begin position="118"/>
        <end position="138"/>
    </location>
</feature>
<sequence length="222" mass="24480">MDTDPGHNSAGDQDIRMVHHLFRCDNDRCSGEHRQRHRGCSGALCPVSVIQAPGQSASLRSRRCRSDILIDRRPDDVRRRRHNGDGGHPKHHLALAPQRSGYRSGTCGCGRSCELYRGQDGHSEREGESLSGPRSKRLSPLYGHIHIRGDHRGALDNTDSEPPGIQRPVDGRCGRDNIRAYRAIHGHQGRQGIHGHDNVQGGHGGPGEGRGNPERAQARRLD</sequence>
<feature type="compositionally biased region" description="Basic and acidic residues" evidence="1">
    <location>
        <begin position="118"/>
        <end position="128"/>
    </location>
</feature>
<feature type="region of interest" description="Disordered" evidence="1">
    <location>
        <begin position="150"/>
        <end position="173"/>
    </location>
</feature>
<accession>A0A645FCQ7</accession>
<feature type="compositionally biased region" description="Basic and acidic residues" evidence="1">
    <location>
        <begin position="211"/>
        <end position="222"/>
    </location>
</feature>
<reference evidence="2" key="1">
    <citation type="submission" date="2019-08" db="EMBL/GenBank/DDBJ databases">
        <authorList>
            <person name="Kucharzyk K."/>
            <person name="Murdoch R.W."/>
            <person name="Higgins S."/>
            <person name="Loffler F."/>
        </authorList>
    </citation>
    <scope>NUCLEOTIDE SEQUENCE</scope>
</reference>
<feature type="region of interest" description="Disordered" evidence="1">
    <location>
        <begin position="186"/>
        <end position="222"/>
    </location>
</feature>
<comment type="caution">
    <text evidence="2">The sequence shown here is derived from an EMBL/GenBank/DDBJ whole genome shotgun (WGS) entry which is preliminary data.</text>
</comment>
<feature type="compositionally biased region" description="Gly residues" evidence="1">
    <location>
        <begin position="201"/>
        <end position="210"/>
    </location>
</feature>